<dbReference type="EMBL" id="CP001083">
    <property type="protein sequence ID" value="ACQ54038.1"/>
    <property type="molecule type" value="Genomic_DNA"/>
</dbReference>
<name>A0A3F2ZV03_CLOB6</name>
<reference evidence="1 2" key="1">
    <citation type="journal article" date="2007" name="PLoS ONE">
        <title>Analysis of the neurotoxin complex genes in Clostridium botulinum A1-A4 and B1 strains: BoNT/A3, /Ba4 and /B1 clusters are located within plasmids.</title>
        <authorList>
            <person name="Smith T.J."/>
            <person name="Hill K.K."/>
            <person name="Foley B.T."/>
            <person name="Detter J.C."/>
            <person name="Munk A.C."/>
            <person name="Bruce D.C."/>
            <person name="Doggett N.A."/>
            <person name="Smith L.A."/>
            <person name="Marks J.D."/>
            <person name="Xie G."/>
            <person name="Brettin T.S."/>
        </authorList>
    </citation>
    <scope>NUCLEOTIDE SEQUENCE [LARGE SCALE GENOMIC DNA]</scope>
    <source>
        <strain evidence="2">657 / Type Ba4</strain>
    </source>
</reference>
<evidence type="ECO:0000313" key="1">
    <source>
        <dbReference type="EMBL" id="ACQ54038.1"/>
    </source>
</evidence>
<accession>A0A3F2ZV03</accession>
<sequence>MKNIGKPPKQSSKEINVKLSIDTTEFENKLDRIERKIDIIKAKSDAIDFSKNLNIVKRTIDEIDINKIAEELAKALRNTINKVSM</sequence>
<gene>
    <name evidence="1" type="ordered locus">CLJ_B1402</name>
</gene>
<dbReference type="AlphaFoldDB" id="A0A3F2ZV03"/>
<dbReference type="Proteomes" id="UP000002333">
    <property type="component" value="Chromosome"/>
</dbReference>
<dbReference type="RefSeq" id="WP_012721128.1">
    <property type="nucleotide sequence ID" value="NC_012658.1"/>
</dbReference>
<reference evidence="2" key="2">
    <citation type="submission" date="2008-05" db="EMBL/GenBank/DDBJ databases">
        <title>Genome sequence of Clostridium botulinum Ba4 strain 657.</title>
        <authorList>
            <person name="Shrivastava S."/>
            <person name="Brown J.L."/>
            <person name="Bruce D."/>
            <person name="Detter C."/>
            <person name="Munk C."/>
            <person name="Smith L.A."/>
            <person name="Smith T.J."/>
            <person name="Sutton G."/>
            <person name="Brettin T.S."/>
        </authorList>
    </citation>
    <scope>NUCLEOTIDE SEQUENCE [LARGE SCALE GENOMIC DNA]</scope>
    <source>
        <strain evidence="2">657 / Type Ba4</strain>
    </source>
</reference>
<dbReference type="KEGG" id="cbi:CLJ_B1402"/>
<proteinExistence type="predicted"/>
<evidence type="ECO:0000313" key="2">
    <source>
        <dbReference type="Proteomes" id="UP000002333"/>
    </source>
</evidence>
<protein>
    <submittedName>
        <fullName evidence="1">Uncharacterized protein</fullName>
    </submittedName>
</protein>
<organism evidence="1 2">
    <name type="scientific">Clostridium botulinum (strain 657 / Type Ba4)</name>
    <dbReference type="NCBI Taxonomy" id="515621"/>
    <lineage>
        <taxon>Bacteria</taxon>
        <taxon>Bacillati</taxon>
        <taxon>Bacillota</taxon>
        <taxon>Clostridia</taxon>
        <taxon>Eubacteriales</taxon>
        <taxon>Clostridiaceae</taxon>
        <taxon>Clostridium</taxon>
    </lineage>
</organism>